<evidence type="ECO:0000256" key="1">
    <source>
        <dbReference type="ARBA" id="ARBA00004496"/>
    </source>
</evidence>
<keyword evidence="4" id="KW-0902">Two-component regulatory system</keyword>
<dbReference type="RefSeq" id="WP_113743609.1">
    <property type="nucleotide sequence ID" value="NZ_UAPU01000007.1"/>
</dbReference>
<dbReference type="InterPro" id="IPR011006">
    <property type="entry name" value="CheY-like_superfamily"/>
</dbReference>
<dbReference type="CDD" id="cd00383">
    <property type="entry name" value="trans_reg_C"/>
    <property type="match status" value="1"/>
</dbReference>
<comment type="subcellular location">
    <subcellularLocation>
        <location evidence="1">Cytoplasm</location>
    </subcellularLocation>
</comment>
<dbReference type="Gene3D" id="1.10.10.10">
    <property type="entry name" value="Winged helix-like DNA-binding domain superfamily/Winged helix DNA-binding domain"/>
    <property type="match status" value="1"/>
</dbReference>
<dbReference type="GO" id="GO:0000976">
    <property type="term" value="F:transcription cis-regulatory region binding"/>
    <property type="evidence" value="ECO:0007669"/>
    <property type="project" value="TreeGrafter"/>
</dbReference>
<reference evidence="12 13" key="1">
    <citation type="submission" date="2018-06" db="EMBL/GenBank/DDBJ databases">
        <authorList>
            <consortium name="Pathogen Informatics"/>
            <person name="Doyle S."/>
        </authorList>
    </citation>
    <scope>NUCLEOTIDE SEQUENCE [LARGE SCALE GENOMIC DNA]</scope>
    <source>
        <strain evidence="12 13">NCTC13093</strain>
    </source>
</reference>
<dbReference type="GO" id="GO:0000156">
    <property type="term" value="F:phosphorelay response regulator activity"/>
    <property type="evidence" value="ECO:0007669"/>
    <property type="project" value="TreeGrafter"/>
</dbReference>
<dbReference type="CDD" id="cd17624">
    <property type="entry name" value="REC_OmpR_PmrA-like"/>
    <property type="match status" value="1"/>
</dbReference>
<dbReference type="Gene3D" id="3.40.50.2300">
    <property type="match status" value="1"/>
</dbReference>
<evidence type="ECO:0000256" key="5">
    <source>
        <dbReference type="ARBA" id="ARBA00023015"/>
    </source>
</evidence>
<dbReference type="InterPro" id="IPR001867">
    <property type="entry name" value="OmpR/PhoB-type_DNA-bd"/>
</dbReference>
<dbReference type="SMART" id="SM00448">
    <property type="entry name" value="REC"/>
    <property type="match status" value="1"/>
</dbReference>
<keyword evidence="13" id="KW-1185">Reference proteome</keyword>
<dbReference type="Gene3D" id="6.10.250.690">
    <property type="match status" value="1"/>
</dbReference>
<protein>
    <submittedName>
        <fullName evidence="12">Transcriptional regulatory protein BasR</fullName>
    </submittedName>
</protein>
<dbReference type="InterPro" id="IPR001789">
    <property type="entry name" value="Sig_transdc_resp-reg_receiver"/>
</dbReference>
<dbReference type="AlphaFoldDB" id="A0A2X0X2L9"/>
<gene>
    <name evidence="12" type="primary">basR</name>
    <name evidence="12" type="ORF">NCTC13093_00809</name>
</gene>
<accession>A0A2X0X2L9</accession>
<organism evidence="12 13">
    <name type="scientific">Anaerobiospirillum thomasii</name>
    <dbReference type="NCBI Taxonomy" id="179995"/>
    <lineage>
        <taxon>Bacteria</taxon>
        <taxon>Pseudomonadati</taxon>
        <taxon>Pseudomonadota</taxon>
        <taxon>Gammaproteobacteria</taxon>
        <taxon>Aeromonadales</taxon>
        <taxon>Succinivibrionaceae</taxon>
        <taxon>Anaerobiospirillum</taxon>
    </lineage>
</organism>
<dbReference type="PROSITE" id="PS50110">
    <property type="entry name" value="RESPONSE_REGULATORY"/>
    <property type="match status" value="1"/>
</dbReference>
<evidence type="ECO:0000259" key="10">
    <source>
        <dbReference type="PROSITE" id="PS50110"/>
    </source>
</evidence>
<dbReference type="GO" id="GO:0005829">
    <property type="term" value="C:cytosol"/>
    <property type="evidence" value="ECO:0007669"/>
    <property type="project" value="TreeGrafter"/>
</dbReference>
<evidence type="ECO:0000256" key="4">
    <source>
        <dbReference type="ARBA" id="ARBA00023012"/>
    </source>
</evidence>
<evidence type="ECO:0000256" key="9">
    <source>
        <dbReference type="PROSITE-ProRule" id="PRU01091"/>
    </source>
</evidence>
<keyword evidence="6 9" id="KW-0238">DNA-binding</keyword>
<keyword evidence="3 8" id="KW-0597">Phosphoprotein</keyword>
<sequence length="224" mass="24884">MRILVVEDDPMIGSAVCDALSKDNYAVDLLTNGTDAQYAPLDVDYDCILLDLGLPGIDGVTLLMRWRESRLKTPVIILTARDAIDDRVNGLDRGADDYLVKPFELSELKARIRAVTRRLGTNVQSVLTNGPLSLNVLEHEVSITEDGKTRVVDLTAREFSLLEALIIRPGAVLSREALEQKIYSFDEEVESNAVEYIIHTLRKKIGASYIKNVRGVGWKVAKES</sequence>
<feature type="domain" description="OmpR/PhoB-type" evidence="11">
    <location>
        <begin position="124"/>
        <end position="222"/>
    </location>
</feature>
<dbReference type="SMART" id="SM00862">
    <property type="entry name" value="Trans_reg_C"/>
    <property type="match status" value="1"/>
</dbReference>
<dbReference type="InterPro" id="IPR039420">
    <property type="entry name" value="WalR-like"/>
</dbReference>
<name>A0A2X0X2L9_9GAMM</name>
<dbReference type="Pfam" id="PF00072">
    <property type="entry name" value="Response_reg"/>
    <property type="match status" value="1"/>
</dbReference>
<feature type="modified residue" description="4-aspartylphosphate" evidence="8">
    <location>
        <position position="51"/>
    </location>
</feature>
<dbReference type="PANTHER" id="PTHR48111:SF35">
    <property type="entry name" value="TRANSCRIPTIONAL REGULATORY PROTEIN QSEB"/>
    <property type="match status" value="1"/>
</dbReference>
<dbReference type="Pfam" id="PF00486">
    <property type="entry name" value="Trans_reg_C"/>
    <property type="match status" value="1"/>
</dbReference>
<dbReference type="OrthoDB" id="9802426at2"/>
<dbReference type="PROSITE" id="PS51755">
    <property type="entry name" value="OMPR_PHOB"/>
    <property type="match status" value="1"/>
</dbReference>
<proteinExistence type="predicted"/>
<evidence type="ECO:0000313" key="13">
    <source>
        <dbReference type="Proteomes" id="UP000250086"/>
    </source>
</evidence>
<dbReference type="SUPFAM" id="SSF52172">
    <property type="entry name" value="CheY-like"/>
    <property type="match status" value="1"/>
</dbReference>
<keyword evidence="7" id="KW-0804">Transcription</keyword>
<feature type="domain" description="Response regulatory" evidence="10">
    <location>
        <begin position="2"/>
        <end position="116"/>
    </location>
</feature>
<dbReference type="GO" id="GO:0006355">
    <property type="term" value="P:regulation of DNA-templated transcription"/>
    <property type="evidence" value="ECO:0007669"/>
    <property type="project" value="InterPro"/>
</dbReference>
<dbReference type="Proteomes" id="UP000250086">
    <property type="component" value="Unassembled WGS sequence"/>
</dbReference>
<dbReference type="PANTHER" id="PTHR48111">
    <property type="entry name" value="REGULATOR OF RPOS"/>
    <property type="match status" value="1"/>
</dbReference>
<dbReference type="InterPro" id="IPR016032">
    <property type="entry name" value="Sig_transdc_resp-reg_C-effctor"/>
</dbReference>
<dbReference type="EMBL" id="UAPV01000001">
    <property type="protein sequence ID" value="SPT69433.1"/>
    <property type="molecule type" value="Genomic_DNA"/>
</dbReference>
<evidence type="ECO:0000259" key="11">
    <source>
        <dbReference type="PROSITE" id="PS51755"/>
    </source>
</evidence>
<keyword evidence="2" id="KW-0963">Cytoplasm</keyword>
<keyword evidence="5" id="KW-0805">Transcription regulation</keyword>
<evidence type="ECO:0000313" key="12">
    <source>
        <dbReference type="EMBL" id="SPT69433.1"/>
    </source>
</evidence>
<evidence type="ECO:0000256" key="2">
    <source>
        <dbReference type="ARBA" id="ARBA00022490"/>
    </source>
</evidence>
<evidence type="ECO:0000256" key="7">
    <source>
        <dbReference type="ARBA" id="ARBA00023163"/>
    </source>
</evidence>
<dbReference type="InterPro" id="IPR036388">
    <property type="entry name" value="WH-like_DNA-bd_sf"/>
</dbReference>
<evidence type="ECO:0000256" key="3">
    <source>
        <dbReference type="ARBA" id="ARBA00022553"/>
    </source>
</evidence>
<feature type="DNA-binding region" description="OmpR/PhoB-type" evidence="9">
    <location>
        <begin position="124"/>
        <end position="222"/>
    </location>
</feature>
<evidence type="ECO:0000256" key="8">
    <source>
        <dbReference type="PROSITE-ProRule" id="PRU00169"/>
    </source>
</evidence>
<dbReference type="GO" id="GO:0032993">
    <property type="term" value="C:protein-DNA complex"/>
    <property type="evidence" value="ECO:0007669"/>
    <property type="project" value="TreeGrafter"/>
</dbReference>
<evidence type="ECO:0000256" key="6">
    <source>
        <dbReference type="ARBA" id="ARBA00023125"/>
    </source>
</evidence>
<dbReference type="SUPFAM" id="SSF46894">
    <property type="entry name" value="C-terminal effector domain of the bipartite response regulators"/>
    <property type="match status" value="1"/>
</dbReference>